<dbReference type="Proteomes" id="UP001652628">
    <property type="component" value="Chromosome 3"/>
</dbReference>
<evidence type="ECO:0000313" key="2">
    <source>
        <dbReference type="Proteomes" id="UP001652628"/>
    </source>
</evidence>
<dbReference type="RefSeq" id="XP_016933112.2">
    <property type="nucleotide sequence ID" value="XM_017077623.3"/>
</dbReference>
<evidence type="ECO:0000313" key="3">
    <source>
        <dbReference type="RefSeq" id="XP_016933112.2"/>
    </source>
</evidence>
<gene>
    <name evidence="3" type="primary">Grl62a</name>
</gene>
<protein>
    <submittedName>
        <fullName evidence="3">Uncharacterized protein Grl62a</fullName>
    </submittedName>
</protein>
<feature type="transmembrane region" description="Helical" evidence="1">
    <location>
        <begin position="407"/>
        <end position="432"/>
    </location>
</feature>
<keyword evidence="1" id="KW-1133">Transmembrane helix</keyword>
<reference evidence="3" key="1">
    <citation type="submission" date="2025-08" db="UniProtKB">
        <authorList>
            <consortium name="RefSeq"/>
        </authorList>
    </citation>
    <scope>IDENTIFICATION</scope>
</reference>
<dbReference type="AlphaFoldDB" id="A0AB39ZCJ5"/>
<evidence type="ECO:0000256" key="1">
    <source>
        <dbReference type="SAM" id="Phobius"/>
    </source>
</evidence>
<sequence length="448" mass="53491">MPRLRFIFNIVKVLRFPLHFFGLLQLRFSESQKVYQQRANLCRFLPTILISLIFFFHMLLSNQWEKESELVNYLNIERRPLRSRIELWNENLTTIFIFLTLIWSLTRKDQLWKIIDDAQSAYKELRFLMGKHLILECSCLVFIYGILQIILLAIFGVNILLFNWPKITVERRTITLTEIFKVSNYIMGLPRLMFVLIMELHILYHLINAGWLQSLKKLRLQRNLKLYQFQLRYIFSLQRNMNISAGHYFKMSYICYLCVVAFRIVEFLQFLRLDSNELVQSQKSQEDLEDEADWEGQEYVKNLGDALLKTLLILSWHLALWMLLLAAAYKQQDEYLNMMEKSWNYKSDENGCEMNEFLVEKSWKGHTFRQLDILDLLFLLGISFCDRQPVSICFVTTNFRKRNSTYIILDSIAGHFKLLLNLVISASIVYFVQQTELGHLQEYLKQKP</sequence>
<feature type="transmembrane region" description="Helical" evidence="1">
    <location>
        <begin position="306"/>
        <end position="329"/>
    </location>
</feature>
<name>A0AB39ZCJ5_DROSZ</name>
<keyword evidence="1" id="KW-0812">Transmembrane</keyword>
<keyword evidence="2" id="KW-1185">Reference proteome</keyword>
<dbReference type="CTD" id="7354373"/>
<keyword evidence="1" id="KW-0472">Membrane</keyword>
<feature type="transmembrane region" description="Helical" evidence="1">
    <location>
        <begin position="40"/>
        <end position="60"/>
    </location>
</feature>
<dbReference type="GeneID" id="108012323"/>
<accession>A0AB39ZCJ5</accession>
<proteinExistence type="predicted"/>
<feature type="transmembrane region" description="Helical" evidence="1">
    <location>
        <begin position="253"/>
        <end position="271"/>
    </location>
</feature>
<feature type="transmembrane region" description="Helical" evidence="1">
    <location>
        <begin position="133"/>
        <end position="162"/>
    </location>
</feature>
<organism evidence="2 3">
    <name type="scientific">Drosophila suzukii</name>
    <name type="common">Spotted-wing drosophila fruit fly</name>
    <dbReference type="NCBI Taxonomy" id="28584"/>
    <lineage>
        <taxon>Eukaryota</taxon>
        <taxon>Metazoa</taxon>
        <taxon>Ecdysozoa</taxon>
        <taxon>Arthropoda</taxon>
        <taxon>Hexapoda</taxon>
        <taxon>Insecta</taxon>
        <taxon>Pterygota</taxon>
        <taxon>Neoptera</taxon>
        <taxon>Endopterygota</taxon>
        <taxon>Diptera</taxon>
        <taxon>Brachycera</taxon>
        <taxon>Muscomorpha</taxon>
        <taxon>Ephydroidea</taxon>
        <taxon>Drosophilidae</taxon>
        <taxon>Drosophila</taxon>
        <taxon>Sophophora</taxon>
    </lineage>
</organism>
<feature type="transmembrane region" description="Helical" evidence="1">
    <location>
        <begin position="87"/>
        <end position="105"/>
    </location>
</feature>
<feature type="transmembrane region" description="Helical" evidence="1">
    <location>
        <begin position="192"/>
        <end position="212"/>
    </location>
</feature>